<proteinExistence type="predicted"/>
<name>A0ACC0KN19_CHOFU</name>
<reference evidence="1 2" key="1">
    <citation type="journal article" date="2022" name="Genome Biol. Evol.">
        <title>The Spruce Budworm Genome: Reconstructing the Evolutionary History of Antifreeze Proteins.</title>
        <authorList>
            <person name="Beliveau C."/>
            <person name="Gagne P."/>
            <person name="Picq S."/>
            <person name="Vernygora O."/>
            <person name="Keeling C.I."/>
            <person name="Pinkney K."/>
            <person name="Doucet D."/>
            <person name="Wen F."/>
            <person name="Johnston J.S."/>
            <person name="Maaroufi H."/>
            <person name="Boyle B."/>
            <person name="Laroche J."/>
            <person name="Dewar K."/>
            <person name="Juretic N."/>
            <person name="Blackburn G."/>
            <person name="Nisole A."/>
            <person name="Brunet B."/>
            <person name="Brandao M."/>
            <person name="Lumley L."/>
            <person name="Duan J."/>
            <person name="Quan G."/>
            <person name="Lucarotti C.J."/>
            <person name="Roe A.D."/>
            <person name="Sperling F.A.H."/>
            <person name="Levesque R.C."/>
            <person name="Cusson M."/>
        </authorList>
    </citation>
    <scope>NUCLEOTIDE SEQUENCE [LARGE SCALE GENOMIC DNA]</scope>
    <source>
        <strain evidence="1">Glfc:IPQL:Cfum</strain>
    </source>
</reference>
<comment type="caution">
    <text evidence="1">The sequence shown here is derived from an EMBL/GenBank/DDBJ whole genome shotgun (WGS) entry which is preliminary data.</text>
</comment>
<protein>
    <submittedName>
        <fullName evidence="1">Uncharacterized protein</fullName>
    </submittedName>
</protein>
<keyword evidence="2" id="KW-1185">Reference proteome</keyword>
<organism evidence="1 2">
    <name type="scientific">Choristoneura fumiferana</name>
    <name type="common">Spruce budworm moth</name>
    <name type="synonym">Archips fumiferana</name>
    <dbReference type="NCBI Taxonomy" id="7141"/>
    <lineage>
        <taxon>Eukaryota</taxon>
        <taxon>Metazoa</taxon>
        <taxon>Ecdysozoa</taxon>
        <taxon>Arthropoda</taxon>
        <taxon>Hexapoda</taxon>
        <taxon>Insecta</taxon>
        <taxon>Pterygota</taxon>
        <taxon>Neoptera</taxon>
        <taxon>Endopterygota</taxon>
        <taxon>Lepidoptera</taxon>
        <taxon>Glossata</taxon>
        <taxon>Ditrysia</taxon>
        <taxon>Tortricoidea</taxon>
        <taxon>Tortricidae</taxon>
        <taxon>Tortricinae</taxon>
        <taxon>Choristoneura</taxon>
    </lineage>
</organism>
<dbReference type="Proteomes" id="UP001064048">
    <property type="component" value="Chromosome 18"/>
</dbReference>
<evidence type="ECO:0000313" key="2">
    <source>
        <dbReference type="Proteomes" id="UP001064048"/>
    </source>
</evidence>
<evidence type="ECO:0000313" key="1">
    <source>
        <dbReference type="EMBL" id="KAI8437917.1"/>
    </source>
</evidence>
<accession>A0ACC0KN19</accession>
<dbReference type="EMBL" id="CM046118">
    <property type="protein sequence ID" value="KAI8437917.1"/>
    <property type="molecule type" value="Genomic_DNA"/>
</dbReference>
<gene>
    <name evidence="1" type="ORF">MSG28_010597</name>
</gene>
<sequence length="367" mass="41268">MSAFGKSIVAKKNAPQETWQKWLPALLGGKSATTSFSPETRRVRFLYAKIVVLWEQKQPIKKIARDMGVTRKTVRRWIQRYQATGDVKCDRQGPRPVAYTDESERHRNIVQVHSVAPFKSTRSSAETFGVSLSTVRRHLHAANIHNYKPPEKLSLLTITEPTELLGMDVFNGPGELVEIGGRMNSERYLEVLKDVMLPSVRVAYPEGQIYLVHDNSSVHKSKIVKDWLNSQKDITVFEWPAKSPDLNPIENLWGQMVLNWDSSEIRSKKNLDNENLAVLAYYLTKVSLVATLACVETRSAAARAQDRCSRRQECLVSDRRTHNKTAKVSTPSNARSPRSKAQAQISAAAIKEMSRAATPAQAEPVAH</sequence>